<accession>A0A385JNY9</accession>
<sequence>MNLYSYKNNFNLADFIVLLFFFLAPLSITFFEKKNLAILIFFSISFIILNIKNIYKIKIEKIAFTFILSYLIYITISSIGMIFNFNKLNYSYLANFFSRLLTITIGITFLYIITYWSERNSNKLKVIPKVSFYICFVFLLLAFYQIIAFKYHLPFFETRSFIYGSNAALNSSLGFRITSIAREPNYYSPLLFESLIIAWIVLKRKSFLIFSILTIIIMYKTYSTGVYLHAALLLAILFLTKKTSSLFKLTLTIVFLFLISIIIYVGLDSTSLEYFSDKLRNELSGDSTRSYVIITIITGFLGCHFINQLFGNGLNSLDFYNILSTNNVKNIDFSISNNLVIDFLWDGGIIGVLVFSFGLFYIGKLLFNSFRKNKYFYASFLLFSSFLITSLYRSEYASLHFFWTIANIVILYKLGKENKNEH</sequence>
<proteinExistence type="predicted"/>
<reference evidence="1" key="1">
    <citation type="journal article" date="2017" name="PLoS ONE">
        <title>Genetic diversity of the O antigens of Proteus species and the development of a suspension array for molecular serotyping.</title>
        <authorList>
            <person name="Yu X."/>
            <person name="Torzewska A."/>
            <person name="Zhang X."/>
            <person name="Yin Z."/>
            <person name="Drzewiecka D."/>
            <person name="Cao H."/>
            <person name="Liu B."/>
            <person name="Knirel Y.A."/>
            <person name="Rozalski A."/>
            <person name="Wang L."/>
        </authorList>
    </citation>
    <scope>NUCLEOTIDE SEQUENCE</scope>
    <source>
        <strain evidence="1">G2667</strain>
    </source>
</reference>
<name>A0A385JNY9_9GAMM</name>
<organism evidence="1">
    <name type="scientific">Proteus penneri</name>
    <dbReference type="NCBI Taxonomy" id="102862"/>
    <lineage>
        <taxon>Bacteria</taxon>
        <taxon>Pseudomonadati</taxon>
        <taxon>Pseudomonadota</taxon>
        <taxon>Gammaproteobacteria</taxon>
        <taxon>Enterobacterales</taxon>
        <taxon>Morganellaceae</taxon>
        <taxon>Proteus</taxon>
    </lineage>
</organism>
<dbReference type="EMBL" id="KY710732">
    <property type="protein sequence ID" value="AXZ00032.1"/>
    <property type="molecule type" value="Genomic_DNA"/>
</dbReference>
<dbReference type="AlphaFoldDB" id="A0A385JNY9"/>
<protein>
    <submittedName>
        <fullName evidence="1">Wzy</fullName>
    </submittedName>
</protein>
<evidence type="ECO:0000313" key="1">
    <source>
        <dbReference type="EMBL" id="AXZ00032.1"/>
    </source>
</evidence>